<reference evidence="1" key="2">
    <citation type="submission" date="2022-01" db="EMBL/GenBank/DDBJ databases">
        <authorList>
            <person name="Yamashiro T."/>
            <person name="Shiraishi A."/>
            <person name="Satake H."/>
            <person name="Nakayama K."/>
        </authorList>
    </citation>
    <scope>NUCLEOTIDE SEQUENCE</scope>
</reference>
<name>A0ABQ4ZFP4_9ASTR</name>
<organism evidence="1 2">
    <name type="scientific">Tanacetum coccineum</name>
    <dbReference type="NCBI Taxonomy" id="301880"/>
    <lineage>
        <taxon>Eukaryota</taxon>
        <taxon>Viridiplantae</taxon>
        <taxon>Streptophyta</taxon>
        <taxon>Embryophyta</taxon>
        <taxon>Tracheophyta</taxon>
        <taxon>Spermatophyta</taxon>
        <taxon>Magnoliopsida</taxon>
        <taxon>eudicotyledons</taxon>
        <taxon>Gunneridae</taxon>
        <taxon>Pentapetalae</taxon>
        <taxon>asterids</taxon>
        <taxon>campanulids</taxon>
        <taxon>Asterales</taxon>
        <taxon>Asteraceae</taxon>
        <taxon>Asteroideae</taxon>
        <taxon>Anthemideae</taxon>
        <taxon>Anthemidinae</taxon>
        <taxon>Tanacetum</taxon>
    </lineage>
</organism>
<keyword evidence="2" id="KW-1185">Reference proteome</keyword>
<sequence>MSTTASNTTFLKTRLDGSYERRIRIIGDFSFKKLKLSPYLSALMLPSEEDFWVEVSVLTLETRSGGKYLLMNSKQDHPCLNSIEGFLLNPNPGCSSGKWEKA</sequence>
<evidence type="ECO:0000313" key="2">
    <source>
        <dbReference type="Proteomes" id="UP001151760"/>
    </source>
</evidence>
<accession>A0ABQ4ZFP4</accession>
<protein>
    <submittedName>
        <fullName evidence="1">Uncharacterized protein</fullName>
    </submittedName>
</protein>
<reference evidence="1" key="1">
    <citation type="journal article" date="2022" name="Int. J. Mol. Sci.">
        <title>Draft Genome of Tanacetum Coccineum: Genomic Comparison of Closely Related Tanacetum-Family Plants.</title>
        <authorList>
            <person name="Yamashiro T."/>
            <person name="Shiraishi A."/>
            <person name="Nakayama K."/>
            <person name="Satake H."/>
        </authorList>
    </citation>
    <scope>NUCLEOTIDE SEQUENCE</scope>
</reference>
<comment type="caution">
    <text evidence="1">The sequence shown here is derived from an EMBL/GenBank/DDBJ whole genome shotgun (WGS) entry which is preliminary data.</text>
</comment>
<dbReference type="EMBL" id="BQNB010011223">
    <property type="protein sequence ID" value="GJS87762.1"/>
    <property type="molecule type" value="Genomic_DNA"/>
</dbReference>
<proteinExistence type="predicted"/>
<gene>
    <name evidence="1" type="ORF">Tco_0770398</name>
</gene>
<dbReference type="Proteomes" id="UP001151760">
    <property type="component" value="Unassembled WGS sequence"/>
</dbReference>
<evidence type="ECO:0000313" key="1">
    <source>
        <dbReference type="EMBL" id="GJS87762.1"/>
    </source>
</evidence>